<organism evidence="1 2">
    <name type="scientific">Fusobacterium necrophorum subsp. funduliforme</name>
    <dbReference type="NCBI Taxonomy" id="143387"/>
    <lineage>
        <taxon>Bacteria</taxon>
        <taxon>Fusobacteriati</taxon>
        <taxon>Fusobacteriota</taxon>
        <taxon>Fusobacteriia</taxon>
        <taxon>Fusobacteriales</taxon>
        <taxon>Fusobacteriaceae</taxon>
        <taxon>Fusobacterium</taxon>
    </lineage>
</organism>
<evidence type="ECO:0000313" key="2">
    <source>
        <dbReference type="Proteomes" id="UP000075816"/>
    </source>
</evidence>
<dbReference type="RefSeq" id="WP_062680701.1">
    <property type="nucleotide sequence ID" value="NZ_LVEA01000001.1"/>
</dbReference>
<gene>
    <name evidence="1" type="ORF">A2J07_00380</name>
</gene>
<dbReference type="Proteomes" id="UP000075816">
    <property type="component" value="Unassembled WGS sequence"/>
</dbReference>
<dbReference type="EMBL" id="LVEA01000001">
    <property type="protein sequence ID" value="KYL05224.1"/>
    <property type="molecule type" value="Genomic_DNA"/>
</dbReference>
<dbReference type="AlphaFoldDB" id="A0A162J6I4"/>
<name>A0A162J6I4_9FUSO</name>
<accession>A0A162J6I4</accession>
<proteinExistence type="predicted"/>
<protein>
    <submittedName>
        <fullName evidence="1">Uncharacterized protein</fullName>
    </submittedName>
</protein>
<reference evidence="1 2" key="1">
    <citation type="submission" date="2016-03" db="EMBL/GenBank/DDBJ databases">
        <title>Comparative genomics of human isolates of Fusobacterium necrophorum.</title>
        <authorList>
            <person name="Jensen A."/>
            <person name="Bank S."/>
            <person name="Andersen P.S."/>
            <person name="Kristensen L.H."/>
            <person name="Prag J."/>
        </authorList>
    </citation>
    <scope>NUCLEOTIDE SEQUENCE [LARGE SCALE GENOMIC DNA]</scope>
    <source>
        <strain evidence="1 2">LS_1264</strain>
    </source>
</reference>
<evidence type="ECO:0000313" key="1">
    <source>
        <dbReference type="EMBL" id="KYL05224.1"/>
    </source>
</evidence>
<sequence length="80" mass="9751">MILEVTEEEMQLIENFRKKRKDEEAFNICLEKYGKAIRSLKEVVINLKDFLKNDEFYDEFGKKYDEDIYKDFVDIVRCLD</sequence>
<comment type="caution">
    <text evidence="1">The sequence shown here is derived from an EMBL/GenBank/DDBJ whole genome shotgun (WGS) entry which is preliminary data.</text>
</comment>